<evidence type="ECO:0000313" key="1">
    <source>
        <dbReference type="EMBL" id="KAF9603344.1"/>
    </source>
</evidence>
<proteinExistence type="predicted"/>
<reference evidence="1 2" key="1">
    <citation type="submission" date="2020-10" db="EMBL/GenBank/DDBJ databases">
        <title>The Coptis chinensis genome and diversification of protoberbering-type alkaloids.</title>
        <authorList>
            <person name="Wang B."/>
            <person name="Shu S."/>
            <person name="Song C."/>
            <person name="Liu Y."/>
        </authorList>
    </citation>
    <scope>NUCLEOTIDE SEQUENCE [LARGE SCALE GENOMIC DNA]</scope>
    <source>
        <strain evidence="1">HL-2020</strain>
        <tissue evidence="1">Leaf</tissue>
    </source>
</reference>
<protein>
    <submittedName>
        <fullName evidence="1">Uncharacterized protein</fullName>
    </submittedName>
</protein>
<dbReference type="Proteomes" id="UP000631114">
    <property type="component" value="Unassembled WGS sequence"/>
</dbReference>
<evidence type="ECO:0000313" key="2">
    <source>
        <dbReference type="Proteomes" id="UP000631114"/>
    </source>
</evidence>
<organism evidence="1 2">
    <name type="scientific">Coptis chinensis</name>
    <dbReference type="NCBI Taxonomy" id="261450"/>
    <lineage>
        <taxon>Eukaryota</taxon>
        <taxon>Viridiplantae</taxon>
        <taxon>Streptophyta</taxon>
        <taxon>Embryophyta</taxon>
        <taxon>Tracheophyta</taxon>
        <taxon>Spermatophyta</taxon>
        <taxon>Magnoliopsida</taxon>
        <taxon>Ranunculales</taxon>
        <taxon>Ranunculaceae</taxon>
        <taxon>Coptidoideae</taxon>
        <taxon>Coptis</taxon>
    </lineage>
</organism>
<accession>A0A835HPY2</accession>
<dbReference type="EMBL" id="JADFTS010000006">
    <property type="protein sequence ID" value="KAF9603344.1"/>
    <property type="molecule type" value="Genomic_DNA"/>
</dbReference>
<sequence length="125" mass="14527">MGIYNLEDGTINKFLYPSETLLVMPPPIWFIPNTSSVVHNKQSKRKRAIKKEEATELRGFSTLNRLLLGQSGCYFRGFSIFKLKKRERQWMTCYGIVRRCRNYGGGRLAYLFDAVRLEALALVSW</sequence>
<keyword evidence="2" id="KW-1185">Reference proteome</keyword>
<name>A0A835HPY2_9MAGN</name>
<dbReference type="AlphaFoldDB" id="A0A835HPY2"/>
<comment type="caution">
    <text evidence="1">The sequence shown here is derived from an EMBL/GenBank/DDBJ whole genome shotgun (WGS) entry which is preliminary data.</text>
</comment>
<gene>
    <name evidence="1" type="ORF">IFM89_035014</name>
</gene>